<keyword evidence="5" id="KW-0472">Membrane</keyword>
<keyword evidence="4 7" id="KW-0808">Transferase</keyword>
<dbReference type="Proteomes" id="UP000185895">
    <property type="component" value="Unassembled WGS sequence"/>
</dbReference>
<evidence type="ECO:0000256" key="4">
    <source>
        <dbReference type="ARBA" id="ARBA00022679"/>
    </source>
</evidence>
<sequence length="315" mass="36258">MHKQPPGLVTLIKTVSKLPIRFLQGIAKGLTYTLINLTKAKTLHAARLNLDIAFPDISAQKNEQLRKQAAINEMTAYFEFFKIWGSSTQQNIDRIHYVEGEKYLRDAIEKGHGVVLVIPHFGTWEVMNAWVSQYTPMTIMYKPLKNTAVDQFVREARSRQKANLVPTDETGVKQVFKTLKQGGTTAILPDHSPDFEGDFTNWFGIPLYSSHLIAKMVQKTKASALLLYAFRNDNGGFDMFIESLPEQIQDRQTNGTALIHEAMENLIHRYPEHYHWSYKRFKANPDLRRIYDLPYEQAITIIRKMQADNHYLSGQ</sequence>
<dbReference type="PIRSF" id="PIRSF026649">
    <property type="entry name" value="MsbB"/>
    <property type="match status" value="1"/>
</dbReference>
<keyword evidence="8" id="KW-1185">Reference proteome</keyword>
<evidence type="ECO:0000313" key="8">
    <source>
        <dbReference type="Proteomes" id="UP000185895"/>
    </source>
</evidence>
<dbReference type="CDD" id="cd07984">
    <property type="entry name" value="LPLAT_LABLAT-like"/>
    <property type="match status" value="1"/>
</dbReference>
<dbReference type="PANTHER" id="PTHR30606">
    <property type="entry name" value="LIPID A BIOSYNTHESIS LAUROYL ACYLTRANSFERASE"/>
    <property type="match status" value="1"/>
</dbReference>
<proteinExistence type="predicted"/>
<dbReference type="GO" id="GO:0005886">
    <property type="term" value="C:plasma membrane"/>
    <property type="evidence" value="ECO:0007669"/>
    <property type="project" value="UniProtKB-SubCell"/>
</dbReference>
<keyword evidence="3" id="KW-0997">Cell inner membrane</keyword>
<comment type="subcellular location">
    <subcellularLocation>
        <location evidence="1">Cell inner membrane</location>
    </subcellularLocation>
</comment>
<evidence type="ECO:0000256" key="1">
    <source>
        <dbReference type="ARBA" id="ARBA00004533"/>
    </source>
</evidence>
<keyword evidence="2" id="KW-1003">Cell membrane</keyword>
<name>A0A1E7RFP5_9GAMM</name>
<organism evidence="7 8">
    <name type="scientific">Acinetobacter qingfengensis</name>
    <dbReference type="NCBI Taxonomy" id="1262585"/>
    <lineage>
        <taxon>Bacteria</taxon>
        <taxon>Pseudomonadati</taxon>
        <taxon>Pseudomonadota</taxon>
        <taxon>Gammaproteobacteria</taxon>
        <taxon>Moraxellales</taxon>
        <taxon>Moraxellaceae</taxon>
        <taxon>Acinetobacter</taxon>
    </lineage>
</organism>
<reference evidence="7 8" key="1">
    <citation type="submission" date="2016-09" db="EMBL/GenBank/DDBJ databases">
        <authorList>
            <person name="Capua I."/>
            <person name="De Benedictis P."/>
            <person name="Joannis T."/>
            <person name="Lombin L.H."/>
            <person name="Cattoli G."/>
        </authorList>
    </citation>
    <scope>NUCLEOTIDE SEQUENCE [LARGE SCALE GENOMIC DNA]</scope>
    <source>
        <strain evidence="7 8">ANC 4671</strain>
    </source>
</reference>
<dbReference type="InterPro" id="IPR004960">
    <property type="entry name" value="LipA_acyltrans"/>
</dbReference>
<evidence type="ECO:0000256" key="2">
    <source>
        <dbReference type="ARBA" id="ARBA00022475"/>
    </source>
</evidence>
<comment type="caution">
    <text evidence="7">The sequence shown here is derived from an EMBL/GenBank/DDBJ whole genome shotgun (WGS) entry which is preliminary data.</text>
</comment>
<dbReference type="STRING" id="1262585.BJI46_00565"/>
<gene>
    <name evidence="7" type="ORF">BJI46_00565</name>
</gene>
<evidence type="ECO:0000256" key="5">
    <source>
        <dbReference type="ARBA" id="ARBA00023136"/>
    </source>
</evidence>
<evidence type="ECO:0000313" key="7">
    <source>
        <dbReference type="EMBL" id="OEY98057.1"/>
    </source>
</evidence>
<dbReference type="PANTHER" id="PTHR30606:SF10">
    <property type="entry name" value="PHOSPHATIDYLINOSITOL MANNOSIDE ACYLTRANSFERASE"/>
    <property type="match status" value="1"/>
</dbReference>
<evidence type="ECO:0000256" key="6">
    <source>
        <dbReference type="ARBA" id="ARBA00023315"/>
    </source>
</evidence>
<keyword evidence="6 7" id="KW-0012">Acyltransferase</keyword>
<evidence type="ECO:0000256" key="3">
    <source>
        <dbReference type="ARBA" id="ARBA00022519"/>
    </source>
</evidence>
<dbReference type="Pfam" id="PF03279">
    <property type="entry name" value="Lip_A_acyltrans"/>
    <property type="match status" value="1"/>
</dbReference>
<protein>
    <submittedName>
        <fullName evidence="7">Lipid A biosynthesis acyltransferase</fullName>
    </submittedName>
</protein>
<dbReference type="GO" id="GO:0016746">
    <property type="term" value="F:acyltransferase activity"/>
    <property type="evidence" value="ECO:0007669"/>
    <property type="project" value="UniProtKB-KW"/>
</dbReference>
<dbReference type="EMBL" id="MKKK01000001">
    <property type="protein sequence ID" value="OEY98057.1"/>
    <property type="molecule type" value="Genomic_DNA"/>
</dbReference>
<dbReference type="AlphaFoldDB" id="A0A1E7RFP5"/>
<dbReference type="RefSeq" id="WP_070068438.1">
    <property type="nucleotide sequence ID" value="NZ_MKKK01000001.1"/>
</dbReference>
<accession>A0A1E7RFP5</accession>
<dbReference type="GO" id="GO:0009247">
    <property type="term" value="P:glycolipid biosynthetic process"/>
    <property type="evidence" value="ECO:0007669"/>
    <property type="project" value="UniProtKB-ARBA"/>
</dbReference>
<dbReference type="OrthoDB" id="9803456at2"/>